<gene>
    <name evidence="4" type="ORF">FWILDA_LOCUS4669</name>
</gene>
<keyword evidence="3" id="KW-0732">Signal</keyword>
<sequence length="495" mass="56124">MIIFNGYKCLLVFSILCYLTRPVLSDCLNAPIENFDYFPNKIAYHTEAGRRDFDVTYHNTYIVVTTKKFLETYVLYCTATRPADAPVVTTSYIQVPVNNVAVYDSSIVSFLEILGEELKLKYVLDKKTITSPCLQKHNDLYELFNAANTTLVAGTDVIFQSQPSITGGKFVSIAIDEETSALKGAEWIKFISLFFNKTDVAKEAYDKIQQNYLCHVDNVSKVPKKSKKSIAWVSLESDNTFTIKQTSFYSNITMDAAADPLISITSNVEVEELHKELHDAFIVIDLSELTPPNDTLDSWKRLFGYQTSGVTLPNFITQKRLFRTRKLLNNMAHDDWDETSPSRPDLVIQDLLAIQYPSYQKDYYVRWFDKFAETGDVKILTGDQCDENTFGLPKNDFGTCVPKQFTGDGKDIDGNKVPVKAKDGDNDNNDNDENKKKVKPGFIIAGALSGAFVIFGLGTWSLIVARRKYRERFVKLRDEHEIQSKGVKEVNEINK</sequence>
<evidence type="ECO:0000256" key="1">
    <source>
        <dbReference type="SAM" id="MobiDB-lite"/>
    </source>
</evidence>
<dbReference type="EMBL" id="CAMKVN010000722">
    <property type="protein sequence ID" value="CAI2170615.1"/>
    <property type="molecule type" value="Genomic_DNA"/>
</dbReference>
<dbReference type="PANTHER" id="PTHR38360:SF1">
    <property type="entry name" value="F12P19.7"/>
    <property type="match status" value="1"/>
</dbReference>
<comment type="caution">
    <text evidence="4">The sequence shown here is derived from an EMBL/GenBank/DDBJ whole genome shotgun (WGS) entry which is preliminary data.</text>
</comment>
<keyword evidence="2" id="KW-1133">Transmembrane helix</keyword>
<feature type="compositionally biased region" description="Basic and acidic residues" evidence="1">
    <location>
        <begin position="411"/>
        <end position="425"/>
    </location>
</feature>
<organism evidence="4 5">
    <name type="scientific">Funneliformis geosporum</name>
    <dbReference type="NCBI Taxonomy" id="1117311"/>
    <lineage>
        <taxon>Eukaryota</taxon>
        <taxon>Fungi</taxon>
        <taxon>Fungi incertae sedis</taxon>
        <taxon>Mucoromycota</taxon>
        <taxon>Glomeromycotina</taxon>
        <taxon>Glomeromycetes</taxon>
        <taxon>Glomerales</taxon>
        <taxon>Glomeraceae</taxon>
        <taxon>Funneliformis</taxon>
    </lineage>
</organism>
<feature type="transmembrane region" description="Helical" evidence="2">
    <location>
        <begin position="442"/>
        <end position="465"/>
    </location>
</feature>
<evidence type="ECO:0000313" key="5">
    <source>
        <dbReference type="Proteomes" id="UP001153678"/>
    </source>
</evidence>
<evidence type="ECO:0000256" key="3">
    <source>
        <dbReference type="SAM" id="SignalP"/>
    </source>
</evidence>
<feature type="signal peptide" evidence="3">
    <location>
        <begin position="1"/>
        <end position="25"/>
    </location>
</feature>
<proteinExistence type="predicted"/>
<evidence type="ECO:0000313" key="4">
    <source>
        <dbReference type="EMBL" id="CAI2170615.1"/>
    </source>
</evidence>
<evidence type="ECO:0000256" key="2">
    <source>
        <dbReference type="SAM" id="Phobius"/>
    </source>
</evidence>
<keyword evidence="2" id="KW-0812">Transmembrane</keyword>
<reference evidence="4" key="1">
    <citation type="submission" date="2022-08" db="EMBL/GenBank/DDBJ databases">
        <authorList>
            <person name="Kallberg Y."/>
            <person name="Tangrot J."/>
            <person name="Rosling A."/>
        </authorList>
    </citation>
    <scope>NUCLEOTIDE SEQUENCE</scope>
    <source>
        <strain evidence="4">Wild A</strain>
    </source>
</reference>
<keyword evidence="5" id="KW-1185">Reference proteome</keyword>
<dbReference type="PANTHER" id="PTHR38360">
    <property type="entry name" value="OS03G0120000 PROTEIN"/>
    <property type="match status" value="1"/>
</dbReference>
<dbReference type="Proteomes" id="UP001153678">
    <property type="component" value="Unassembled WGS sequence"/>
</dbReference>
<protein>
    <submittedName>
        <fullName evidence="4">4699_t:CDS:1</fullName>
    </submittedName>
</protein>
<accession>A0A9W4WLL2</accession>
<name>A0A9W4WLL2_9GLOM</name>
<keyword evidence="2" id="KW-0472">Membrane</keyword>
<dbReference type="OrthoDB" id="409848at2759"/>
<feature type="chain" id="PRO_5040815038" evidence="3">
    <location>
        <begin position="26"/>
        <end position="495"/>
    </location>
</feature>
<feature type="region of interest" description="Disordered" evidence="1">
    <location>
        <begin position="411"/>
        <end position="436"/>
    </location>
</feature>
<dbReference type="AlphaFoldDB" id="A0A9W4WLL2"/>